<sequence>MKKNKTLNPFIIYRTVVHNYLKAKNIKYSGSTVSKIASKLWKNEYVDVKNAYKQLAETKKHHKKNFEVERINSVEKPTSFGTTTTNDIPSVNTELILYFQSPAFPLNPNSPQIINDTAITSMQTLNFQYNLTIVSLNIEPINVKPFLYKNSNNY</sequence>
<dbReference type="SUPFAM" id="SSF47095">
    <property type="entry name" value="HMG-box"/>
    <property type="match status" value="1"/>
</dbReference>
<dbReference type="Gene3D" id="1.10.30.10">
    <property type="entry name" value="High mobility group box domain"/>
    <property type="match status" value="1"/>
</dbReference>
<keyword evidence="3" id="KW-1185">Reference proteome</keyword>
<reference evidence="2" key="1">
    <citation type="submission" date="2021-06" db="EMBL/GenBank/DDBJ databases">
        <authorList>
            <person name="Kallberg Y."/>
            <person name="Tangrot J."/>
            <person name="Rosling A."/>
        </authorList>
    </citation>
    <scope>NUCLEOTIDE SEQUENCE</scope>
    <source>
        <strain evidence="2">FL966</strain>
    </source>
</reference>
<comment type="caution">
    <text evidence="2">The sequence shown here is derived from an EMBL/GenBank/DDBJ whole genome shotgun (WGS) entry which is preliminary data.</text>
</comment>
<dbReference type="Pfam" id="PF00505">
    <property type="entry name" value="HMG_box"/>
    <property type="match status" value="1"/>
</dbReference>
<dbReference type="EMBL" id="CAJVQA010003005">
    <property type="protein sequence ID" value="CAG8563355.1"/>
    <property type="molecule type" value="Genomic_DNA"/>
</dbReference>
<name>A0A9N9BEF0_9GLOM</name>
<evidence type="ECO:0000259" key="1">
    <source>
        <dbReference type="SMART" id="SM00398"/>
    </source>
</evidence>
<accession>A0A9N9BEF0</accession>
<dbReference type="InterPro" id="IPR009071">
    <property type="entry name" value="HMG_box_dom"/>
</dbReference>
<dbReference type="SMART" id="SM00398">
    <property type="entry name" value="HMG"/>
    <property type="match status" value="1"/>
</dbReference>
<dbReference type="OrthoDB" id="2395413at2759"/>
<protein>
    <submittedName>
        <fullName evidence="2">12978_t:CDS:1</fullName>
    </submittedName>
</protein>
<evidence type="ECO:0000313" key="2">
    <source>
        <dbReference type="EMBL" id="CAG8563355.1"/>
    </source>
</evidence>
<gene>
    <name evidence="2" type="ORF">CPELLU_LOCUS5307</name>
</gene>
<proteinExistence type="predicted"/>
<evidence type="ECO:0000313" key="3">
    <source>
        <dbReference type="Proteomes" id="UP000789759"/>
    </source>
</evidence>
<dbReference type="AlphaFoldDB" id="A0A9N9BEF0"/>
<dbReference type="Proteomes" id="UP000789759">
    <property type="component" value="Unassembled WGS sequence"/>
</dbReference>
<dbReference type="InterPro" id="IPR036910">
    <property type="entry name" value="HMG_box_dom_sf"/>
</dbReference>
<feature type="domain" description="HMG box" evidence="1">
    <location>
        <begin position="2"/>
        <end position="70"/>
    </location>
</feature>
<organism evidence="2 3">
    <name type="scientific">Cetraspora pellucida</name>
    <dbReference type="NCBI Taxonomy" id="1433469"/>
    <lineage>
        <taxon>Eukaryota</taxon>
        <taxon>Fungi</taxon>
        <taxon>Fungi incertae sedis</taxon>
        <taxon>Mucoromycota</taxon>
        <taxon>Glomeromycotina</taxon>
        <taxon>Glomeromycetes</taxon>
        <taxon>Diversisporales</taxon>
        <taxon>Gigasporaceae</taxon>
        <taxon>Cetraspora</taxon>
    </lineage>
</organism>